<evidence type="ECO:0000256" key="1">
    <source>
        <dbReference type="SAM" id="Phobius"/>
    </source>
</evidence>
<sequence>MTSLFENFQVTLVMYSALFSLVGSFIGFLLQTAVQYYISSRGSVNVYVKSVFNKVTQKSWGFHHSGIGLTFDVPLWVEIHNTKSKRQIIRNMNLVLYSKGTPVTKMIQYSGFEQNGKSYQYGENGAYSFLLDSYELKRYDLDFGISYNEVGCEFDEVWISYYDFKDRYHQSKLFDVKEPWTITKNEIDDDWRKIG</sequence>
<proteinExistence type="predicted"/>
<keyword evidence="1" id="KW-0472">Membrane</keyword>
<dbReference type="RefSeq" id="WP_059257337.1">
    <property type="nucleotide sequence ID" value="NZ_BPPS01000025.1"/>
</dbReference>
<dbReference type="Proteomes" id="UP000249634">
    <property type="component" value="Chromosome 1"/>
</dbReference>
<evidence type="ECO:0000313" key="2">
    <source>
        <dbReference type="EMBL" id="SQF24759.1"/>
    </source>
</evidence>
<dbReference type="AlphaFoldDB" id="A0A2X3ULJ5"/>
<gene>
    <name evidence="2" type="ORF">NCTC12958_00952</name>
</gene>
<dbReference type="EMBL" id="LS483339">
    <property type="protein sequence ID" value="SQF24759.1"/>
    <property type="molecule type" value="Genomic_DNA"/>
</dbReference>
<reference evidence="2 3" key="1">
    <citation type="submission" date="2018-06" db="EMBL/GenBank/DDBJ databases">
        <authorList>
            <consortium name="Pathogen Informatics"/>
            <person name="Doyle S."/>
        </authorList>
    </citation>
    <scope>NUCLEOTIDE SEQUENCE [LARGE SCALE GENOMIC DNA]</scope>
    <source>
        <strain evidence="2 3">NCTC12958</strain>
    </source>
</reference>
<protein>
    <submittedName>
        <fullName evidence="2">Uncharacterized protein</fullName>
    </submittedName>
</protein>
<accession>A0A2X3ULJ5</accession>
<keyword evidence="1" id="KW-1133">Transmembrane helix</keyword>
<dbReference type="KEGG" id="sths:AVT04_01385"/>
<organism evidence="2 3">
    <name type="scientific">Streptococcus thermophilus</name>
    <dbReference type="NCBI Taxonomy" id="1308"/>
    <lineage>
        <taxon>Bacteria</taxon>
        <taxon>Bacillati</taxon>
        <taxon>Bacillota</taxon>
        <taxon>Bacilli</taxon>
        <taxon>Lactobacillales</taxon>
        <taxon>Streptococcaceae</taxon>
        <taxon>Streptococcus</taxon>
    </lineage>
</organism>
<name>A0A2X3ULJ5_STRTR</name>
<keyword evidence="1" id="KW-0812">Transmembrane</keyword>
<evidence type="ECO:0000313" key="3">
    <source>
        <dbReference type="Proteomes" id="UP000249634"/>
    </source>
</evidence>
<feature type="transmembrane region" description="Helical" evidence="1">
    <location>
        <begin position="12"/>
        <end position="30"/>
    </location>
</feature>